<accession>A0AAN1T084</accession>
<dbReference type="AlphaFoldDB" id="A0AAN1T084"/>
<evidence type="ECO:0000259" key="1">
    <source>
        <dbReference type="Pfam" id="PF15611"/>
    </source>
</evidence>
<evidence type="ECO:0000313" key="3">
    <source>
        <dbReference type="Proteomes" id="UP001319121"/>
    </source>
</evidence>
<feature type="domain" description="Zorya protein ZorC EH" evidence="1">
    <location>
        <begin position="30"/>
        <end position="462"/>
    </location>
</feature>
<dbReference type="RefSeq" id="WP_212785549.1">
    <property type="nucleotide sequence ID" value="NZ_AP019536.1"/>
</dbReference>
<organism evidence="2 3">
    <name type="scientific">Ferrigenium kumadai</name>
    <dbReference type="NCBI Taxonomy" id="1682490"/>
    <lineage>
        <taxon>Bacteria</taxon>
        <taxon>Pseudomonadati</taxon>
        <taxon>Pseudomonadota</taxon>
        <taxon>Betaproteobacteria</taxon>
        <taxon>Nitrosomonadales</taxon>
        <taxon>Gallionellaceae</taxon>
        <taxon>Ferrigenium</taxon>
    </lineage>
</organism>
<dbReference type="Proteomes" id="UP001319121">
    <property type="component" value="Chromosome"/>
</dbReference>
<evidence type="ECO:0000313" key="2">
    <source>
        <dbReference type="EMBL" id="BBJ00304.1"/>
    </source>
</evidence>
<dbReference type="InterPro" id="IPR028943">
    <property type="entry name" value="ZorC_EH_Signature_dom"/>
</dbReference>
<dbReference type="EMBL" id="AP019536">
    <property type="protein sequence ID" value="BBJ00304.1"/>
    <property type="molecule type" value="Genomic_DNA"/>
</dbReference>
<protein>
    <recommendedName>
        <fullName evidence="1">Zorya protein ZorC EH domain-containing protein</fullName>
    </recommendedName>
</protein>
<keyword evidence="3" id="KW-1185">Reference proteome</keyword>
<sequence length="527" mass="60346">MSALDQLQRTLHNVSQVALARIRLGDSLQIAHERSRLIAWLGGTSELEESTGDRIADALRAFEQNRYVSGLRQARLICYGCTQPFGTPPQRLIEHSELFAILLEYVDQHHYRTRAFRKCYRGLLNCYFSYDPASTDNLAEGRHNWETLRQFLDKRKDCLDTPGYNPAWVAALSVHHNLLDKDPCKPYQLADLEENLEIFDDLRERLEISGDSWIIRKIVFSQIREAIALDDASFGANIDSLLLLLIAHPLHAGAALTLLLNRHVRSEQMEIGAALRDFSVKQWGNPWLAANAHQWQCDQEARGMVAHSLRRHLLDRFLSILSDDNARNPRRRNFWELYCGDMQGMYFALGSDAFIRGNLELHMFRHHAQSLIVRLTEGKSDTHALIMQFGEHHVVEFNNHHNPAYFYDTRHGLPPFYLSKGWVEVGALSASKMTQGIGTAPRSKALRHQDSSQLLWEGKFAELMGATENSIKAFCRKYHCQHDDLRSRGGQEWIRPTDRTQCGTEAWSVLLGWGFNPSPDEAGYCRV</sequence>
<gene>
    <name evidence="2" type="ORF">FGKAn22_19960</name>
</gene>
<proteinExistence type="predicted"/>
<reference evidence="2 3" key="1">
    <citation type="submission" date="2019-03" db="EMBL/GenBank/DDBJ databases">
        <title>Complete genome sequence of Ferrigenium kumadai strain An22, a microaerophilic iron-oxidizing bacterium isolated from a paddy field soil.</title>
        <authorList>
            <person name="Watanabe T."/>
            <person name="Asakawa S."/>
        </authorList>
    </citation>
    <scope>NUCLEOTIDE SEQUENCE [LARGE SCALE GENOMIC DNA]</scope>
    <source>
        <strain evidence="2 3">An22</strain>
    </source>
</reference>
<dbReference type="KEGG" id="fku:FGKAn22_19960"/>
<name>A0AAN1T084_9PROT</name>
<dbReference type="Pfam" id="PF15611">
    <property type="entry name" value="EH_Signature"/>
    <property type="match status" value="1"/>
</dbReference>